<evidence type="ECO:0000313" key="1">
    <source>
        <dbReference type="EMBL" id="UOE45472.1"/>
    </source>
</evidence>
<keyword evidence="2" id="KW-1185">Reference proteome</keyword>
<dbReference type="Pfam" id="PF25681">
    <property type="entry name" value="Phage_TTP_17"/>
    <property type="match status" value="1"/>
</dbReference>
<dbReference type="InterPro" id="IPR058154">
    <property type="entry name" value="Bxb1_TTP-like"/>
</dbReference>
<sequence>MTADAQGNDIAAVAVPVTGNIGIAPFGTAFPTPSEGAAPDLVLDPEYKKLGLVKVDGGPQWAWEPDGNPLEFWQDAYSIPSGLSNVTLVTTAAQTDNFVRSIVSGRTPDANGFLIVDGGGHSTQYVLFTEEIFKNGAIRRRVAPNAQVQSVAEDQSTRGEVLGYQLTFKINRSPDLSNGHFGEWLLPADGGGGS</sequence>
<proteinExistence type="predicted"/>
<evidence type="ECO:0008006" key="3">
    <source>
        <dbReference type="Google" id="ProtNLM"/>
    </source>
</evidence>
<protein>
    <recommendedName>
        <fullName evidence="3">Phage tail protein</fullName>
    </recommendedName>
</protein>
<organism evidence="1 2">
    <name type="scientific">Agromyces larvae</name>
    <dbReference type="NCBI Taxonomy" id="2929802"/>
    <lineage>
        <taxon>Bacteria</taxon>
        <taxon>Bacillati</taxon>
        <taxon>Actinomycetota</taxon>
        <taxon>Actinomycetes</taxon>
        <taxon>Micrococcales</taxon>
        <taxon>Microbacteriaceae</taxon>
        <taxon>Agromyces</taxon>
    </lineage>
</organism>
<reference evidence="1 2" key="1">
    <citation type="submission" date="2022-03" db="EMBL/GenBank/DDBJ databases">
        <title>Mucilaginibacter sp. isolated from the gut of Protaetia brevitarsis seulensis larvae.</title>
        <authorList>
            <person name="Won M."/>
            <person name="Kim S.-J."/>
            <person name="Kwon S.-W."/>
        </authorList>
    </citation>
    <scope>NUCLEOTIDE SEQUENCE [LARGE SCALE GENOMIC DNA]</scope>
    <source>
        <strain evidence="1 2">CFWR-12</strain>
    </source>
</reference>
<dbReference type="EMBL" id="CP094528">
    <property type="protein sequence ID" value="UOE45472.1"/>
    <property type="molecule type" value="Genomic_DNA"/>
</dbReference>
<name>A0ABY4C204_9MICO</name>
<evidence type="ECO:0000313" key="2">
    <source>
        <dbReference type="Proteomes" id="UP000832097"/>
    </source>
</evidence>
<dbReference type="Proteomes" id="UP000832097">
    <property type="component" value="Chromosome"/>
</dbReference>
<accession>A0ABY4C204</accession>
<dbReference type="RefSeq" id="WP_243558071.1">
    <property type="nucleotide sequence ID" value="NZ_CP094528.1"/>
</dbReference>
<gene>
    <name evidence="1" type="ORF">MTO99_06865</name>
</gene>